<protein>
    <submittedName>
        <fullName evidence="2">Uncharacterized protein</fullName>
    </submittedName>
</protein>
<feature type="region of interest" description="Disordered" evidence="1">
    <location>
        <begin position="86"/>
        <end position="151"/>
    </location>
</feature>
<evidence type="ECO:0000313" key="3">
    <source>
        <dbReference type="Proteomes" id="UP001153076"/>
    </source>
</evidence>
<accession>A0A9Q1JP95</accession>
<keyword evidence="3" id="KW-1185">Reference proteome</keyword>
<gene>
    <name evidence="2" type="ORF">Cgig2_033886</name>
</gene>
<dbReference type="AlphaFoldDB" id="A0A9Q1JP95"/>
<dbReference type="EMBL" id="JAKOGI010001010">
    <property type="protein sequence ID" value="KAJ8428405.1"/>
    <property type="molecule type" value="Genomic_DNA"/>
</dbReference>
<feature type="compositionally biased region" description="Polar residues" evidence="1">
    <location>
        <begin position="129"/>
        <end position="140"/>
    </location>
</feature>
<sequence>MTEQGRVETRAESSIEEIRVVAVFYEGNRPFPYHLYEQHLQNAQPNNGLNKQVRNPDDNVSDDDMEYEVHQLEEQEFRAYGITEYEDYNGGEDSDREENKVGDSGKDSYEDGNFDRTCGEDDEEGDAISFTSLDKMSGQENDSDVDGIGSPDMEDEIPRLIDTGRHDDNGNLTKSVWTKIYFNGNIWVRNSNGTIAVAVGDMFVDKDHQSRVIRDYIRGWSHMEGEVHYRCSPKLSKIECGPDGYPSRDSRVAVDKLQGQSYPESCEYAETCYRKAWESVATYKWMVREPVENWARYTFLPKLKCHDNTTNFLNGECVVTPASRGIFEVLDGLTSFNVDHNMYHCDGMKVGDRPRLDPPHVDIKRGRPQSKRRRDVTELRKQYIRSNTIRCSKCNQYGHTSRCHREAKISQGKRTLRKRGN</sequence>
<feature type="compositionally biased region" description="Acidic residues" evidence="1">
    <location>
        <begin position="86"/>
        <end position="96"/>
    </location>
</feature>
<proteinExistence type="predicted"/>
<evidence type="ECO:0000313" key="2">
    <source>
        <dbReference type="EMBL" id="KAJ8428405.1"/>
    </source>
</evidence>
<feature type="compositionally biased region" description="Basic and acidic residues" evidence="1">
    <location>
        <begin position="97"/>
        <end position="119"/>
    </location>
</feature>
<dbReference type="Proteomes" id="UP001153076">
    <property type="component" value="Unassembled WGS sequence"/>
</dbReference>
<evidence type="ECO:0000256" key="1">
    <source>
        <dbReference type="SAM" id="MobiDB-lite"/>
    </source>
</evidence>
<reference evidence="2" key="1">
    <citation type="submission" date="2022-04" db="EMBL/GenBank/DDBJ databases">
        <title>Carnegiea gigantea Genome sequencing and assembly v2.</title>
        <authorList>
            <person name="Copetti D."/>
            <person name="Sanderson M.J."/>
            <person name="Burquez A."/>
            <person name="Wojciechowski M.F."/>
        </authorList>
    </citation>
    <scope>NUCLEOTIDE SEQUENCE</scope>
    <source>
        <strain evidence="2">SGP5-SGP5p</strain>
        <tissue evidence="2">Aerial part</tissue>
    </source>
</reference>
<feature type="compositionally biased region" description="Basic and acidic residues" evidence="1">
    <location>
        <begin position="354"/>
        <end position="365"/>
    </location>
</feature>
<organism evidence="2 3">
    <name type="scientific">Carnegiea gigantea</name>
    <dbReference type="NCBI Taxonomy" id="171969"/>
    <lineage>
        <taxon>Eukaryota</taxon>
        <taxon>Viridiplantae</taxon>
        <taxon>Streptophyta</taxon>
        <taxon>Embryophyta</taxon>
        <taxon>Tracheophyta</taxon>
        <taxon>Spermatophyta</taxon>
        <taxon>Magnoliopsida</taxon>
        <taxon>eudicotyledons</taxon>
        <taxon>Gunneridae</taxon>
        <taxon>Pentapetalae</taxon>
        <taxon>Caryophyllales</taxon>
        <taxon>Cactineae</taxon>
        <taxon>Cactaceae</taxon>
        <taxon>Cactoideae</taxon>
        <taxon>Echinocereeae</taxon>
        <taxon>Carnegiea</taxon>
    </lineage>
</organism>
<feature type="region of interest" description="Disordered" evidence="1">
    <location>
        <begin position="354"/>
        <end position="377"/>
    </location>
</feature>
<dbReference type="OrthoDB" id="1939383at2759"/>
<comment type="caution">
    <text evidence="2">The sequence shown here is derived from an EMBL/GenBank/DDBJ whole genome shotgun (WGS) entry which is preliminary data.</text>
</comment>
<name>A0A9Q1JP95_9CARY</name>